<feature type="signal peptide" evidence="3">
    <location>
        <begin position="1"/>
        <end position="30"/>
    </location>
</feature>
<feature type="region of interest" description="Disordered" evidence="2">
    <location>
        <begin position="495"/>
        <end position="527"/>
    </location>
</feature>
<evidence type="ECO:0000256" key="2">
    <source>
        <dbReference type="SAM" id="MobiDB-lite"/>
    </source>
</evidence>
<feature type="region of interest" description="Disordered" evidence="2">
    <location>
        <begin position="98"/>
        <end position="118"/>
    </location>
</feature>
<name>A0A5N6TWI5_ASPAV</name>
<keyword evidence="1" id="KW-0862">Zinc</keyword>
<dbReference type="GO" id="GO:0008270">
    <property type="term" value="F:zinc ion binding"/>
    <property type="evidence" value="ECO:0007669"/>
    <property type="project" value="UniProtKB-KW"/>
</dbReference>
<dbReference type="SUPFAM" id="SSF57850">
    <property type="entry name" value="RING/U-box"/>
    <property type="match status" value="1"/>
</dbReference>
<gene>
    <name evidence="5" type="ORF">BDV25DRAFT_107119</name>
</gene>
<proteinExistence type="predicted"/>
<feature type="compositionally biased region" description="Low complexity" evidence="2">
    <location>
        <begin position="98"/>
        <end position="107"/>
    </location>
</feature>
<evidence type="ECO:0000256" key="1">
    <source>
        <dbReference type="PROSITE-ProRule" id="PRU00175"/>
    </source>
</evidence>
<dbReference type="InterPro" id="IPR013083">
    <property type="entry name" value="Znf_RING/FYVE/PHD"/>
</dbReference>
<feature type="compositionally biased region" description="Polar residues" evidence="2">
    <location>
        <begin position="192"/>
        <end position="210"/>
    </location>
</feature>
<feature type="region of interest" description="Disordered" evidence="2">
    <location>
        <begin position="290"/>
        <end position="309"/>
    </location>
</feature>
<reference evidence="5 6" key="1">
    <citation type="submission" date="2019-04" db="EMBL/GenBank/DDBJ databases">
        <title>Friends and foes A comparative genomics study of 23 Aspergillus species from section Flavi.</title>
        <authorList>
            <consortium name="DOE Joint Genome Institute"/>
            <person name="Kjaerbolling I."/>
            <person name="Vesth T."/>
            <person name="Frisvad J.C."/>
            <person name="Nybo J.L."/>
            <person name="Theobald S."/>
            <person name="Kildgaard S."/>
            <person name="Isbrandt T."/>
            <person name="Kuo A."/>
            <person name="Sato A."/>
            <person name="Lyhne E.K."/>
            <person name="Kogle M.E."/>
            <person name="Wiebenga A."/>
            <person name="Kun R.S."/>
            <person name="Lubbers R.J."/>
            <person name="Makela M.R."/>
            <person name="Barry K."/>
            <person name="Chovatia M."/>
            <person name="Clum A."/>
            <person name="Daum C."/>
            <person name="Haridas S."/>
            <person name="He G."/>
            <person name="LaButti K."/>
            <person name="Lipzen A."/>
            <person name="Mondo S."/>
            <person name="Riley R."/>
            <person name="Salamov A."/>
            <person name="Simmons B.A."/>
            <person name="Magnuson J.K."/>
            <person name="Henrissat B."/>
            <person name="Mortensen U.H."/>
            <person name="Larsen T.O."/>
            <person name="Devries R.P."/>
            <person name="Grigoriev I.V."/>
            <person name="Machida M."/>
            <person name="Baker S.E."/>
            <person name="Andersen M.R."/>
        </authorList>
    </citation>
    <scope>NUCLEOTIDE SEQUENCE [LARGE SCALE GENOMIC DNA]</scope>
    <source>
        <strain evidence="5 6">IBT 18842</strain>
    </source>
</reference>
<dbReference type="AlphaFoldDB" id="A0A5N6TWI5"/>
<dbReference type="InterPro" id="IPR001841">
    <property type="entry name" value="Znf_RING"/>
</dbReference>
<dbReference type="PANTHER" id="PTHR14879">
    <property type="entry name" value="CASPASE REGULATOR, RING FINGER DOMAIN-CONTAINING"/>
    <property type="match status" value="1"/>
</dbReference>
<dbReference type="SMART" id="SM00184">
    <property type="entry name" value="RING"/>
    <property type="match status" value="1"/>
</dbReference>
<dbReference type="PANTHER" id="PTHR14879:SF5">
    <property type="entry name" value="RING-TYPE DOMAIN-CONTAINING PROTEIN"/>
    <property type="match status" value="1"/>
</dbReference>
<keyword evidence="1" id="KW-0863">Zinc-finger</keyword>
<evidence type="ECO:0000313" key="5">
    <source>
        <dbReference type="EMBL" id="KAE8150742.1"/>
    </source>
</evidence>
<organism evidence="5 6">
    <name type="scientific">Aspergillus avenaceus</name>
    <dbReference type="NCBI Taxonomy" id="36643"/>
    <lineage>
        <taxon>Eukaryota</taxon>
        <taxon>Fungi</taxon>
        <taxon>Dikarya</taxon>
        <taxon>Ascomycota</taxon>
        <taxon>Pezizomycotina</taxon>
        <taxon>Eurotiomycetes</taxon>
        <taxon>Eurotiomycetidae</taxon>
        <taxon>Eurotiales</taxon>
        <taxon>Aspergillaceae</taxon>
        <taxon>Aspergillus</taxon>
        <taxon>Aspergillus subgen. Circumdati</taxon>
    </lineage>
</organism>
<accession>A0A5N6TWI5</accession>
<keyword evidence="1" id="KW-0479">Metal-binding</keyword>
<dbReference type="EMBL" id="ML742087">
    <property type="protein sequence ID" value="KAE8150742.1"/>
    <property type="molecule type" value="Genomic_DNA"/>
</dbReference>
<evidence type="ECO:0000259" key="4">
    <source>
        <dbReference type="PROSITE" id="PS50089"/>
    </source>
</evidence>
<feature type="chain" id="PRO_5025011812" description="RING-type domain-containing protein" evidence="3">
    <location>
        <begin position="31"/>
        <end position="594"/>
    </location>
</feature>
<dbReference type="PROSITE" id="PS50089">
    <property type="entry name" value="ZF_RING_2"/>
    <property type="match status" value="1"/>
</dbReference>
<dbReference type="OrthoDB" id="1711136at2759"/>
<feature type="domain" description="RING-type" evidence="4">
    <location>
        <begin position="536"/>
        <end position="582"/>
    </location>
</feature>
<feature type="region of interest" description="Disordered" evidence="2">
    <location>
        <begin position="192"/>
        <end position="236"/>
    </location>
</feature>
<dbReference type="InterPro" id="IPR051728">
    <property type="entry name" value="RING-FYVE_E3_ubiquitin-ligase"/>
</dbReference>
<protein>
    <recommendedName>
        <fullName evidence="4">RING-type domain-containing protein</fullName>
    </recommendedName>
</protein>
<evidence type="ECO:0000313" key="6">
    <source>
        <dbReference type="Proteomes" id="UP000325780"/>
    </source>
</evidence>
<dbReference type="Pfam" id="PF13920">
    <property type="entry name" value="zf-C3HC4_3"/>
    <property type="match status" value="1"/>
</dbReference>
<keyword evidence="3" id="KW-0732">Signal</keyword>
<feature type="compositionally biased region" description="Polar residues" evidence="2">
    <location>
        <begin position="394"/>
        <end position="404"/>
    </location>
</feature>
<evidence type="ECO:0000256" key="3">
    <source>
        <dbReference type="SAM" id="SignalP"/>
    </source>
</evidence>
<feature type="compositionally biased region" description="Polar residues" evidence="2">
    <location>
        <begin position="377"/>
        <end position="387"/>
    </location>
</feature>
<feature type="region of interest" description="Disordered" evidence="2">
    <location>
        <begin position="370"/>
        <end position="453"/>
    </location>
</feature>
<dbReference type="Gene3D" id="3.30.40.10">
    <property type="entry name" value="Zinc/RING finger domain, C3HC4 (zinc finger)"/>
    <property type="match status" value="1"/>
</dbReference>
<feature type="compositionally biased region" description="Low complexity" evidence="2">
    <location>
        <begin position="429"/>
        <end position="451"/>
    </location>
</feature>
<sequence>MFTWFPPATSSNCIHKHALGCLHLSSICCACLLQCSNPLGTPRSTASTSVPYCWKCEEYWDTHGSPSSVPLSLTHLPFSADLSVANVSGFNRNLFSNPSRSSLPTSSPHRRSAQSGSIETLREELQAINHGTATILNNLQLITEALLMSQPAVPPSWGSNTIPELTRVDYDPARMGMSNPGNMVSPQLLSPQHVSSVGTPSEQNAASTPQIPHGLPNATGSLGVLDGQGLGTPTANSEFVPRAQTQQYSLFPSQLVNSNETFQNTPNQYGPSVSIGNSDQNQYAGPYGQWRNTTQTTRPSTSGQAVTSNADMSSYYPPIYPAQVNQINPYLPYQLVTPLPQPPVTQPGTPATSRMENTAVPAMARQGSFRASPYGQFPQTGVSPTSIHQRRQSRTQSFASQGVPANQRPHTRTSSQTALARGRYAVNTSSPAVSNISSSAPQRGQPAVAAPPVLPPSVNEAYYPPHLSQQQRLELAQQIRMRELLRSVRSNDPAHDFSYYARPHRPTTPPARGLDDQRDGRPAPKEDDELTVNLECKICFSQLVDTVLIPCGHAILCRWCADQHTRPDRMRPKALPLCPLCRDPVKQKLRIYLS</sequence>
<keyword evidence="6" id="KW-1185">Reference proteome</keyword>
<feature type="compositionally biased region" description="Basic and acidic residues" evidence="2">
    <location>
        <begin position="513"/>
        <end position="525"/>
    </location>
</feature>
<dbReference type="Proteomes" id="UP000325780">
    <property type="component" value="Unassembled WGS sequence"/>
</dbReference>